<keyword evidence="3" id="KW-1185">Reference proteome</keyword>
<reference evidence="2 3" key="1">
    <citation type="submission" date="2022-09" db="EMBL/GenBank/DDBJ databases">
        <authorList>
            <person name="Palmer J.M."/>
        </authorList>
    </citation>
    <scope>NUCLEOTIDE SEQUENCE [LARGE SCALE GENOMIC DNA]</scope>
    <source>
        <strain evidence="2 3">DSM 7382</strain>
    </source>
</reference>
<dbReference type="InterPro" id="IPR011050">
    <property type="entry name" value="Pectin_lyase_fold/virulence"/>
</dbReference>
<proteinExistence type="predicted"/>
<dbReference type="InterPro" id="IPR012334">
    <property type="entry name" value="Pectin_lyas_fold"/>
</dbReference>
<organism evidence="2 3">
    <name type="scientific">Cerrena zonata</name>
    <dbReference type="NCBI Taxonomy" id="2478898"/>
    <lineage>
        <taxon>Eukaryota</taxon>
        <taxon>Fungi</taxon>
        <taxon>Dikarya</taxon>
        <taxon>Basidiomycota</taxon>
        <taxon>Agaricomycotina</taxon>
        <taxon>Agaricomycetes</taxon>
        <taxon>Polyporales</taxon>
        <taxon>Cerrenaceae</taxon>
        <taxon>Cerrena</taxon>
    </lineage>
</organism>
<evidence type="ECO:0000313" key="2">
    <source>
        <dbReference type="EMBL" id="KAK7692806.1"/>
    </source>
</evidence>
<dbReference type="InterPro" id="IPR024535">
    <property type="entry name" value="RHGA/B-epi-like_pectate_lyase"/>
</dbReference>
<sequence>MSRRLLPVANGATLLNGGTLTIDSWAQGNAYSGTNGARTWTQGNIASIQKASPLLDSSGRVFGRTQPQYTDYAVDQFISVKSQGAKGDGHTDDTQAIKNVLNQFSGCKVIFFDAGVYVVTSTITIPAGTQIVGEGWSVIQGSGNAFTDFNNPQVVVRVGDPGSTGSVEISDMVFSTKGPAAGAIVVEWNIHDPAGKQGAAGAWNSHIILGGYSGSNLLNAQCAKLVNSGNACFAAFLALHLTSQSSAYIEGLWAWLADHDLDSGGSPQISLYSGRGIYSESQGPVWLVGTGSEHHVQYQYYLNGAKNHYIGLAQTESPYFQPAPVPPAPFITNTQFKDPSPGPGTAWAFNVANSQSILLFGAGFYNFFQNYGQDCIASHSCGQAVVNIDSGSTVGIYSLATVATTSQLNINGQGVIDRGANANGFADTVTLWTR</sequence>
<protein>
    <recommendedName>
        <fullName evidence="1">Rhamnogalacturonase A/B/Epimerase-like pectate lyase domain-containing protein</fullName>
    </recommendedName>
</protein>
<dbReference type="Gene3D" id="2.160.20.10">
    <property type="entry name" value="Single-stranded right-handed beta-helix, Pectin lyase-like"/>
    <property type="match status" value="1"/>
</dbReference>
<dbReference type="AlphaFoldDB" id="A0AAW0GTI4"/>
<dbReference type="GO" id="GO:0004650">
    <property type="term" value="F:polygalacturonase activity"/>
    <property type="evidence" value="ECO:0007669"/>
    <property type="project" value="InterPro"/>
</dbReference>
<dbReference type="Pfam" id="PF12708">
    <property type="entry name" value="Pect-lyase_RHGA_epim"/>
    <property type="match status" value="1"/>
</dbReference>
<gene>
    <name evidence="2" type="ORF">QCA50_004440</name>
</gene>
<evidence type="ECO:0000259" key="1">
    <source>
        <dbReference type="Pfam" id="PF12708"/>
    </source>
</evidence>
<dbReference type="Proteomes" id="UP001385951">
    <property type="component" value="Unassembled WGS sequence"/>
</dbReference>
<comment type="caution">
    <text evidence="2">The sequence shown here is derived from an EMBL/GenBank/DDBJ whole genome shotgun (WGS) entry which is preliminary data.</text>
</comment>
<feature type="domain" description="Rhamnogalacturonase A/B/Epimerase-like pectate lyase" evidence="1">
    <location>
        <begin position="77"/>
        <end position="145"/>
    </location>
</feature>
<evidence type="ECO:0000313" key="3">
    <source>
        <dbReference type="Proteomes" id="UP001385951"/>
    </source>
</evidence>
<dbReference type="SUPFAM" id="SSF51126">
    <property type="entry name" value="Pectin lyase-like"/>
    <property type="match status" value="1"/>
</dbReference>
<accession>A0AAW0GTI4</accession>
<dbReference type="PANTHER" id="PTHR33928">
    <property type="entry name" value="POLYGALACTURONASE QRT3"/>
    <property type="match status" value="1"/>
</dbReference>
<dbReference type="EMBL" id="JASBNA010000004">
    <property type="protein sequence ID" value="KAK7692806.1"/>
    <property type="molecule type" value="Genomic_DNA"/>
</dbReference>
<name>A0AAW0GTI4_9APHY</name>
<dbReference type="PANTHER" id="PTHR33928:SF2">
    <property type="entry name" value="PECTATE LYASE SUPERFAMILY PROTEIN DOMAIN-CONTAINING PROTEIN-RELATED"/>
    <property type="match status" value="1"/>
</dbReference>
<dbReference type="InterPro" id="IPR039279">
    <property type="entry name" value="QRT3-like"/>
</dbReference>